<dbReference type="InterPro" id="IPR029056">
    <property type="entry name" value="Ribokinase-like"/>
</dbReference>
<feature type="domain" description="Carbohydrate kinase PfkB" evidence="3">
    <location>
        <begin position="7"/>
        <end position="290"/>
    </location>
</feature>
<dbReference type="EMBL" id="JACOGI010000003">
    <property type="protein sequence ID" value="MBC3517140.1"/>
    <property type="molecule type" value="Genomic_DNA"/>
</dbReference>
<evidence type="ECO:0000313" key="4">
    <source>
        <dbReference type="EMBL" id="MBC3517140.1"/>
    </source>
</evidence>
<name>A0A8J6LWJ3_9FIRM</name>
<gene>
    <name evidence="4" type="ORF">H8K20_12140</name>
</gene>
<evidence type="ECO:0000313" key="5">
    <source>
        <dbReference type="Proteomes" id="UP000597668"/>
    </source>
</evidence>
<protein>
    <submittedName>
        <fullName evidence="4">Carbohydrate kinase family protein</fullName>
    </submittedName>
</protein>
<dbReference type="Proteomes" id="UP000597668">
    <property type="component" value="Unassembled WGS sequence"/>
</dbReference>
<proteinExistence type="predicted"/>
<keyword evidence="5" id="KW-1185">Reference proteome</keyword>
<dbReference type="RefSeq" id="WP_186488598.1">
    <property type="nucleotide sequence ID" value="NZ_JACOGI010000003.1"/>
</dbReference>
<dbReference type="GO" id="GO:0016301">
    <property type="term" value="F:kinase activity"/>
    <property type="evidence" value="ECO:0007669"/>
    <property type="project" value="UniProtKB-KW"/>
</dbReference>
<dbReference type="AlphaFoldDB" id="A0A8J6LWJ3"/>
<sequence length="310" mass="34372">MSDKNDRYVVFIGEACMDEYYETNRWGQMGDKMMLVPQGSLVGGMVPNAGGVMAGYGHQTYLIDAQSDSPVCRHIKEEIRKSGMNVDYIMLDEQMADPKCIIVTQEGERVVCVVDTKRAPRIITPHHQQLLNGATYIYTIIRTLQQIENAPAVLDEAKANGCKLFLDVEGLVEEDNDLTYITRANTLSFNDQGFDAFRKQQSKEECLQTLFGYGVEVVVITLGADGCEVHTPEKSYRVAGIPTKPIDTTGAGDTFNASFVYRMLHDYPLDDCARFANAAAARAITVFGPRGGICDLSTIEQLVNEHYGRV</sequence>
<dbReference type="PANTHER" id="PTHR10584:SF166">
    <property type="entry name" value="RIBOKINASE"/>
    <property type="match status" value="1"/>
</dbReference>
<dbReference type="Pfam" id="PF00294">
    <property type="entry name" value="PfkB"/>
    <property type="match status" value="1"/>
</dbReference>
<reference evidence="4" key="1">
    <citation type="submission" date="2020-08" db="EMBL/GenBank/DDBJ databases">
        <authorList>
            <person name="Liu C."/>
            <person name="Sun Q."/>
        </authorList>
    </citation>
    <scope>NUCLEOTIDE SEQUENCE</scope>
    <source>
        <strain evidence="4">NSJ-65</strain>
    </source>
</reference>
<organism evidence="4 5">
    <name type="scientific">Neobittarella massiliensis</name>
    <name type="common">ex Bilen et al. 2018</name>
    <dbReference type="NCBI Taxonomy" id="2041842"/>
    <lineage>
        <taxon>Bacteria</taxon>
        <taxon>Bacillati</taxon>
        <taxon>Bacillota</taxon>
        <taxon>Clostridia</taxon>
        <taxon>Eubacteriales</taxon>
        <taxon>Oscillospiraceae</taxon>
        <taxon>Neobittarella (ex Bilen et al. 2018)</taxon>
    </lineage>
</organism>
<accession>A0A8J6LWJ3</accession>
<keyword evidence="1" id="KW-0808">Transferase</keyword>
<dbReference type="InterPro" id="IPR011611">
    <property type="entry name" value="PfkB_dom"/>
</dbReference>
<comment type="caution">
    <text evidence="4">The sequence shown here is derived from an EMBL/GenBank/DDBJ whole genome shotgun (WGS) entry which is preliminary data.</text>
</comment>
<dbReference type="Gene3D" id="3.40.1190.20">
    <property type="match status" value="1"/>
</dbReference>
<evidence type="ECO:0000256" key="1">
    <source>
        <dbReference type="ARBA" id="ARBA00022679"/>
    </source>
</evidence>
<dbReference type="PANTHER" id="PTHR10584">
    <property type="entry name" value="SUGAR KINASE"/>
    <property type="match status" value="1"/>
</dbReference>
<dbReference type="SUPFAM" id="SSF53613">
    <property type="entry name" value="Ribokinase-like"/>
    <property type="match status" value="1"/>
</dbReference>
<keyword evidence="2 4" id="KW-0418">Kinase</keyword>
<evidence type="ECO:0000259" key="3">
    <source>
        <dbReference type="Pfam" id="PF00294"/>
    </source>
</evidence>
<evidence type="ECO:0000256" key="2">
    <source>
        <dbReference type="ARBA" id="ARBA00022777"/>
    </source>
</evidence>